<comment type="subunit">
    <text evidence="9">Homodimer.</text>
</comment>
<keyword evidence="8 9" id="KW-0472">Membrane</keyword>
<dbReference type="GO" id="GO:0012505">
    <property type="term" value="C:endomembrane system"/>
    <property type="evidence" value="ECO:0007669"/>
    <property type="project" value="UniProtKB-SubCell"/>
</dbReference>
<dbReference type="Pfam" id="PF03030">
    <property type="entry name" value="H_PPase"/>
    <property type="match status" value="1"/>
</dbReference>
<evidence type="ECO:0000256" key="2">
    <source>
        <dbReference type="ARBA" id="ARBA00022448"/>
    </source>
</evidence>
<evidence type="ECO:0000256" key="9">
    <source>
        <dbReference type="HAMAP-Rule" id="MF_01129"/>
    </source>
</evidence>
<dbReference type="GO" id="GO:0000287">
    <property type="term" value="F:magnesium ion binding"/>
    <property type="evidence" value="ECO:0007669"/>
    <property type="project" value="UniProtKB-UniRule"/>
</dbReference>
<feature type="transmembrane region" description="Helical" evidence="9">
    <location>
        <begin position="226"/>
        <end position="245"/>
    </location>
</feature>
<feature type="transmembrane region" description="Helical" evidence="9">
    <location>
        <begin position="287"/>
        <end position="310"/>
    </location>
</feature>
<keyword evidence="9" id="KW-1003">Cell membrane</keyword>
<evidence type="ECO:0000313" key="10">
    <source>
        <dbReference type="EMBL" id="PUA32461.1"/>
    </source>
</evidence>
<dbReference type="NCBIfam" id="TIGR01104">
    <property type="entry name" value="V_PPase"/>
    <property type="match status" value="1"/>
</dbReference>
<feature type="site" description="Determinant of potassium independence" evidence="9">
    <location>
        <position position="459"/>
    </location>
</feature>
<comment type="function">
    <text evidence="9">Proton pump that utilizes the energy of pyrophosphate hydrolysis as the driving force for proton movement across the membrane. Generates a proton motive force.</text>
</comment>
<dbReference type="PIRSF" id="PIRSF001265">
    <property type="entry name" value="H+-PPase"/>
    <property type="match status" value="1"/>
</dbReference>
<feature type="transmembrane region" description="Helical" evidence="9">
    <location>
        <begin position="316"/>
        <end position="339"/>
    </location>
</feature>
<gene>
    <name evidence="9" type="primary">hppA</name>
    <name evidence="10" type="ORF">B7O98_07355</name>
</gene>
<keyword evidence="3 9" id="KW-0812">Transmembrane</keyword>
<dbReference type="InterPro" id="IPR004131">
    <property type="entry name" value="PPase-energised_H-pump"/>
</dbReference>
<feature type="transmembrane region" description="Helical" evidence="9">
    <location>
        <begin position="78"/>
        <end position="99"/>
    </location>
</feature>
<feature type="transmembrane region" description="Helical" evidence="9">
    <location>
        <begin position="465"/>
        <end position="488"/>
    </location>
</feature>
<keyword evidence="2 9" id="KW-0813">Transport</keyword>
<comment type="similarity">
    <text evidence="9">Belongs to the H(+)-translocating pyrophosphatase (TC 3.A.10) family. K(+)-insensitive subfamily.</text>
</comment>
<dbReference type="GO" id="GO:0004427">
    <property type="term" value="F:inorganic diphosphate phosphatase activity"/>
    <property type="evidence" value="ECO:0007669"/>
    <property type="project" value="UniProtKB-UniRule"/>
</dbReference>
<evidence type="ECO:0000256" key="7">
    <source>
        <dbReference type="ARBA" id="ARBA00023065"/>
    </source>
</evidence>
<feature type="transmembrane region" description="Helical" evidence="9">
    <location>
        <begin position="665"/>
        <end position="682"/>
    </location>
</feature>
<evidence type="ECO:0000313" key="11">
    <source>
        <dbReference type="Proteomes" id="UP000244093"/>
    </source>
</evidence>
<feature type="transmembrane region" description="Helical" evidence="9">
    <location>
        <begin position="508"/>
        <end position="537"/>
    </location>
</feature>
<protein>
    <recommendedName>
        <fullName evidence="9">K(+)-insensitive pyrophosphate-energized proton pump</fullName>
        <ecNumber evidence="9">7.1.3.1</ecNumber>
    </recommendedName>
    <alternativeName>
        <fullName evidence="9">Membrane-bound proton-translocating pyrophosphatase</fullName>
    </alternativeName>
    <alternativeName>
        <fullName evidence="9">Pyrophosphate-energized inorganic pyrophosphatase</fullName>
        <shortName evidence="9">H(+)-PPase</shortName>
    </alternativeName>
</protein>
<evidence type="ECO:0000256" key="8">
    <source>
        <dbReference type="ARBA" id="ARBA00023136"/>
    </source>
</evidence>
<dbReference type="GO" id="GO:0009678">
    <property type="term" value="F:diphosphate hydrolysis-driven proton transmembrane transporter activity"/>
    <property type="evidence" value="ECO:0007669"/>
    <property type="project" value="UniProtKB-UniRule"/>
</dbReference>
<accession>A0A2R7Y4J8</accession>
<dbReference type="AlphaFoldDB" id="A0A2R7Y4J8"/>
<comment type="subcellular location">
    <subcellularLocation>
        <location evidence="9">Cell membrane</location>
        <topology evidence="9">Multi-pass membrane protein</topology>
    </subcellularLocation>
    <subcellularLocation>
        <location evidence="1">Endomembrane system</location>
        <topology evidence="1">Multi-pass membrane protein</topology>
    </subcellularLocation>
</comment>
<comment type="catalytic activity">
    <reaction evidence="9">
        <text>diphosphate + H2O + H(+)(in) = 2 phosphate + 2 H(+)(out)</text>
        <dbReference type="Rhea" id="RHEA:13973"/>
        <dbReference type="ChEBI" id="CHEBI:15377"/>
        <dbReference type="ChEBI" id="CHEBI:15378"/>
        <dbReference type="ChEBI" id="CHEBI:33019"/>
        <dbReference type="ChEBI" id="CHEBI:43474"/>
        <dbReference type="EC" id="7.1.3.1"/>
    </reaction>
</comment>
<feature type="transmembrane region" description="Helical" evidence="9">
    <location>
        <begin position="360"/>
        <end position="391"/>
    </location>
</feature>
<dbReference type="EMBL" id="NBVN01000004">
    <property type="protein sequence ID" value="PUA32461.1"/>
    <property type="molecule type" value="Genomic_DNA"/>
</dbReference>
<feature type="transmembrane region" description="Helical" evidence="9">
    <location>
        <begin position="397"/>
        <end position="419"/>
    </location>
</feature>
<evidence type="ECO:0000256" key="3">
    <source>
        <dbReference type="ARBA" id="ARBA00022692"/>
    </source>
</evidence>
<evidence type="ECO:0000256" key="1">
    <source>
        <dbReference type="ARBA" id="ARBA00004127"/>
    </source>
</evidence>
<dbReference type="NCBIfam" id="NF001960">
    <property type="entry name" value="PRK00733.3-5"/>
    <property type="match status" value="1"/>
</dbReference>
<dbReference type="HAMAP" id="MF_01129">
    <property type="entry name" value="PPase_energized_pump"/>
    <property type="match status" value="1"/>
</dbReference>
<dbReference type="EC" id="7.1.3.1" evidence="9"/>
<sequence length="691" mass="71845">MVAVVLFVVVSALLAIGYAFFNAYRVLRAPEGSGKMVEVHNYIKEGAKAYLKKQYTVILSIGAVITILLLFVDLKMALSYVLGALSSTAAGYVGMWIAVNSNVRTAYTAKEYGLNKALRLAFSGGLVLGLMTVGLGTLLIALQYLGYGGTPDAIQAIIGYSFGASSVALFARAGGGIYTKAADIGADLVGKVEVGIPEDDPRNPGVIADNVGDNVGDVAGMGADLFESYVGSIISTMIIVATQLVESSKWVNLALTPLVVASAGILASIVASFFVRTKEGGDPSRPLTLATVISAVLIAIISTPILLILLGQDLGLYASIVVIAGLITGVVTGLTSDYFTNGKYSPVRKVAKMSEAGPALTILTGYAYGLLSVFAPSVTIAIATLVSYWLLSSYGGFWFGIYGVALAAVGMLSLTGVVVSADAYGPITDNAAGIAEQAGLGDEVREITDKLDAAGNTMKSVCKGFAIGSAALTALAFIAAYAALVQKYRGLDISKLFAELSVLDAKLISGMFVGVVMPALFTALVVLAVSDAAFVLIEEIRRQFKEKPGILEFKDKPDYGKAVGIVTTYAIKKLILPGLVAIIVPVIVGFTLGPYGLAGMLLAATISGLLLGLFQGNVGNTWDNAKKYIEAGHHGGKGSEAHKAAVIGDTVGDPMKDASGPSINILIKLMSIVSLVFAYYIVQYNLLNLIG</sequence>
<name>A0A2R7Y4J8_9CREN</name>
<dbReference type="Proteomes" id="UP000244093">
    <property type="component" value="Unassembled WGS sequence"/>
</dbReference>
<comment type="cofactor">
    <cofactor evidence="9">
        <name>Mg(2+)</name>
        <dbReference type="ChEBI" id="CHEBI:18420"/>
    </cofactor>
</comment>
<feature type="transmembrane region" description="Helical" evidence="9">
    <location>
        <begin position="598"/>
        <end position="618"/>
    </location>
</feature>
<comment type="caution">
    <text evidence="10">The sequence shown here is derived from an EMBL/GenBank/DDBJ whole genome shotgun (WGS) entry which is preliminary data.</text>
</comment>
<comment type="caution">
    <text evidence="9">Lacks conserved residue(s) required for the propagation of feature annotation.</text>
</comment>
<feature type="transmembrane region" description="Helical" evidence="9">
    <location>
        <begin position="574"/>
        <end position="592"/>
    </location>
</feature>
<keyword evidence="5 9" id="KW-1278">Translocase</keyword>
<evidence type="ECO:0000256" key="6">
    <source>
        <dbReference type="ARBA" id="ARBA00022989"/>
    </source>
</evidence>
<reference evidence="10 11" key="1">
    <citation type="journal article" date="2018" name="Syst. Appl. Microbiol.">
        <title>A new symbiotic nanoarchaeote (Candidatus Nanoclepta minutus) and its host (Zestosphaera tikiterensis gen. nov., sp. nov.) from a New Zealand hot spring.</title>
        <authorList>
            <person name="St John E."/>
            <person name="Liu Y."/>
            <person name="Podar M."/>
            <person name="Stott M.B."/>
            <person name="Meneghin J."/>
            <person name="Chen Z."/>
            <person name="Lagutin K."/>
            <person name="Mitchell K."/>
            <person name="Reysenbach A.L."/>
        </authorList>
    </citation>
    <scope>NUCLEOTIDE SEQUENCE [LARGE SCALE GENOMIC DNA]</scope>
    <source>
        <strain evidence="10">NZ3</strain>
    </source>
</reference>
<keyword evidence="6 9" id="KW-1133">Transmembrane helix</keyword>
<feature type="transmembrane region" description="Helical" evidence="9">
    <location>
        <begin position="153"/>
        <end position="171"/>
    </location>
</feature>
<evidence type="ECO:0000256" key="5">
    <source>
        <dbReference type="ARBA" id="ARBA00022967"/>
    </source>
</evidence>
<organism evidence="10 11">
    <name type="scientific">Zestosphaera tikiterensis</name>
    <dbReference type="NCBI Taxonomy" id="1973259"/>
    <lineage>
        <taxon>Archaea</taxon>
        <taxon>Thermoproteota</taxon>
        <taxon>Thermoprotei</taxon>
        <taxon>Desulfurococcales</taxon>
        <taxon>Desulfurococcaceae</taxon>
        <taxon>Zestosphaera</taxon>
    </lineage>
</organism>
<feature type="transmembrane region" description="Helical" evidence="9">
    <location>
        <begin position="251"/>
        <end position="275"/>
    </location>
</feature>
<feature type="transmembrane region" description="Helical" evidence="9">
    <location>
        <begin position="6"/>
        <end position="27"/>
    </location>
</feature>
<dbReference type="GO" id="GO:0005886">
    <property type="term" value="C:plasma membrane"/>
    <property type="evidence" value="ECO:0007669"/>
    <property type="project" value="UniProtKB-SubCell"/>
</dbReference>
<keyword evidence="4 9" id="KW-0460">Magnesium</keyword>
<keyword evidence="9" id="KW-0375">Hydrogen ion transport</keyword>
<feature type="transmembrane region" description="Helical" evidence="9">
    <location>
        <begin position="55"/>
        <end position="72"/>
    </location>
</feature>
<proteinExistence type="inferred from homology"/>
<evidence type="ECO:0000256" key="4">
    <source>
        <dbReference type="ARBA" id="ARBA00022842"/>
    </source>
</evidence>
<dbReference type="PANTHER" id="PTHR31998">
    <property type="entry name" value="K(+)-INSENSITIVE PYROPHOSPHATE-ENERGIZED PROTON PUMP"/>
    <property type="match status" value="1"/>
</dbReference>
<feature type="transmembrane region" description="Helical" evidence="9">
    <location>
        <begin position="120"/>
        <end position="147"/>
    </location>
</feature>
<keyword evidence="7 9" id="KW-0406">Ion transport</keyword>